<sequence length="185" mass="20774">MKNKTVGFMVILFFFWLFAKNDKTQTSNATPLSQSNPPSTFTTHNSTSNIPTDEKSKAYYINADTLKVRNAPNGNAIQSLKRGAQVRVYEQISSWSRISKDQEEERWVSASYLCETSECYIKRAPSQPTPIPKKQRIEQPKTPRSQQLQPRNYSSSCSCSSGNVCIGPRGGRYCITSGGNKRYGV</sequence>
<organism evidence="4 5">
    <name type="scientific">Serratia fonticola</name>
    <dbReference type="NCBI Taxonomy" id="47917"/>
    <lineage>
        <taxon>Bacteria</taxon>
        <taxon>Pseudomonadati</taxon>
        <taxon>Pseudomonadota</taxon>
        <taxon>Gammaproteobacteria</taxon>
        <taxon>Enterobacterales</taxon>
        <taxon>Yersiniaceae</taxon>
        <taxon>Serratia</taxon>
    </lineage>
</organism>
<dbReference type="AlphaFoldDB" id="A0AAJ1YBP3"/>
<feature type="domain" description="SH3b" evidence="3">
    <location>
        <begin position="64"/>
        <end position="113"/>
    </location>
</feature>
<evidence type="ECO:0000256" key="1">
    <source>
        <dbReference type="SAM" id="MobiDB-lite"/>
    </source>
</evidence>
<accession>A0AAJ1YBP3</accession>
<feature type="chain" id="PRO_5042465990" evidence="2">
    <location>
        <begin position="20"/>
        <end position="185"/>
    </location>
</feature>
<feature type="compositionally biased region" description="Polar residues" evidence="1">
    <location>
        <begin position="142"/>
        <end position="153"/>
    </location>
</feature>
<comment type="caution">
    <text evidence="4">The sequence shown here is derived from an EMBL/GenBank/DDBJ whole genome shotgun (WGS) entry which is preliminary data.</text>
</comment>
<dbReference type="Gene3D" id="2.30.30.40">
    <property type="entry name" value="SH3 Domains"/>
    <property type="match status" value="1"/>
</dbReference>
<feature type="compositionally biased region" description="Polar residues" evidence="1">
    <location>
        <begin position="27"/>
        <end position="51"/>
    </location>
</feature>
<keyword evidence="2" id="KW-0732">Signal</keyword>
<protein>
    <submittedName>
        <fullName evidence="4">SH3 domain-containing protein</fullName>
    </submittedName>
</protein>
<proteinExistence type="predicted"/>
<dbReference type="Pfam" id="PF08239">
    <property type="entry name" value="SH3_3"/>
    <property type="match status" value="1"/>
</dbReference>
<dbReference type="Proteomes" id="UP001224622">
    <property type="component" value="Unassembled WGS sequence"/>
</dbReference>
<dbReference type="RefSeq" id="WP_309047644.1">
    <property type="nucleotide sequence ID" value="NZ_JAVIGA010000013.1"/>
</dbReference>
<reference evidence="4" key="1">
    <citation type="submission" date="2023-08" db="EMBL/GenBank/DDBJ databases">
        <title>The Comparative Genomic Analysis of Yersiniaceae from Polar Regions.</title>
        <authorList>
            <person name="Goncharov A."/>
            <person name="Aslanov B."/>
            <person name="Kolodzhieva V."/>
            <person name="Azarov D."/>
            <person name="Mochov A."/>
            <person name="Lebedeva E."/>
        </authorList>
    </citation>
    <scope>NUCLEOTIDE SEQUENCE</scope>
    <source>
        <strain evidence="4">Vf</strain>
    </source>
</reference>
<name>A0AAJ1YBP3_SERFO</name>
<evidence type="ECO:0000259" key="3">
    <source>
        <dbReference type="Pfam" id="PF08239"/>
    </source>
</evidence>
<dbReference type="EMBL" id="JAVIGA010000013">
    <property type="protein sequence ID" value="MDQ9127455.1"/>
    <property type="molecule type" value="Genomic_DNA"/>
</dbReference>
<dbReference type="InterPro" id="IPR003646">
    <property type="entry name" value="SH3-like_bac-type"/>
</dbReference>
<gene>
    <name evidence="4" type="ORF">RDT67_13560</name>
</gene>
<evidence type="ECO:0000313" key="4">
    <source>
        <dbReference type="EMBL" id="MDQ9127455.1"/>
    </source>
</evidence>
<feature type="signal peptide" evidence="2">
    <location>
        <begin position="1"/>
        <end position="19"/>
    </location>
</feature>
<feature type="region of interest" description="Disordered" evidence="1">
    <location>
        <begin position="27"/>
        <end position="53"/>
    </location>
</feature>
<evidence type="ECO:0000313" key="5">
    <source>
        <dbReference type="Proteomes" id="UP001224622"/>
    </source>
</evidence>
<feature type="region of interest" description="Disordered" evidence="1">
    <location>
        <begin position="124"/>
        <end position="160"/>
    </location>
</feature>
<evidence type="ECO:0000256" key="2">
    <source>
        <dbReference type="SAM" id="SignalP"/>
    </source>
</evidence>